<evidence type="ECO:0000313" key="4">
    <source>
        <dbReference type="Proteomes" id="UP000187166"/>
    </source>
</evidence>
<feature type="region of interest" description="Disordered" evidence="1">
    <location>
        <begin position="602"/>
        <end position="670"/>
    </location>
</feature>
<feature type="transmembrane region" description="Helical" evidence="2">
    <location>
        <begin position="325"/>
        <end position="347"/>
    </location>
</feature>
<feature type="compositionally biased region" description="Polar residues" evidence="1">
    <location>
        <begin position="603"/>
        <end position="642"/>
    </location>
</feature>
<keyword evidence="2" id="KW-1133">Transmembrane helix</keyword>
<keyword evidence="2" id="KW-0472">Membrane</keyword>
<reference evidence="3 4" key="1">
    <citation type="journal article" date="2016" name="Appl. Environ. Microbiol.">
        <title>Function and Phylogeny of Bacterial Butyryl Coenzyme A:Acetate Transferases and Their Diversity in the Proximal Colon of Swine.</title>
        <authorList>
            <person name="Trachsel J."/>
            <person name="Bayles D.O."/>
            <person name="Looft T."/>
            <person name="Levine U.Y."/>
            <person name="Allen H.K."/>
        </authorList>
    </citation>
    <scope>NUCLEOTIDE SEQUENCE [LARGE SCALE GENOMIC DNA]</scope>
    <source>
        <strain evidence="3 4">35-6-1</strain>
    </source>
</reference>
<feature type="compositionally biased region" description="Polar residues" evidence="1">
    <location>
        <begin position="689"/>
        <end position="704"/>
    </location>
</feature>
<proteinExistence type="predicted"/>
<feature type="transmembrane region" description="Helical" evidence="2">
    <location>
        <begin position="475"/>
        <end position="493"/>
    </location>
</feature>
<keyword evidence="2" id="KW-0812">Transmembrane</keyword>
<dbReference type="AlphaFoldDB" id="A0A1U7LX92"/>
<feature type="region of interest" description="Disordered" evidence="1">
    <location>
        <begin position="883"/>
        <end position="911"/>
    </location>
</feature>
<keyword evidence="4" id="KW-1185">Reference proteome</keyword>
<dbReference type="Proteomes" id="UP000187166">
    <property type="component" value="Unassembled WGS sequence"/>
</dbReference>
<protein>
    <submittedName>
        <fullName evidence="3">Uncharacterized protein</fullName>
    </submittedName>
</protein>
<feature type="transmembrane region" description="Helical" evidence="2">
    <location>
        <begin position="407"/>
        <end position="429"/>
    </location>
</feature>
<organism evidence="3 4">
    <name type="scientific">Peptoniphilus porci</name>
    <dbReference type="NCBI Taxonomy" id="2652280"/>
    <lineage>
        <taxon>Bacteria</taxon>
        <taxon>Bacillati</taxon>
        <taxon>Bacillota</taxon>
        <taxon>Tissierellia</taxon>
        <taxon>Tissierellales</taxon>
        <taxon>Peptoniphilaceae</taxon>
        <taxon>Peptoniphilus</taxon>
    </lineage>
</organism>
<sequence>MQKNKLSVKILALFLLVLTVFPMLTPLSTQAHNAYFLYVLIDDGNFTYTGSVSRDKVGKYLSNLTKRDSLLSPESAHLEAMMWNPDKLKDGSLGLSDSFLKDLDKDNNGKSSMIFTFPSKQIDDKMPNHANAEDANRAFLINNTLLPSLNTVLYKLNGDKPFTSKEELYEASERLLNNQGSNGYSISYTNDKNYIILTKGNEVNKLPYRLAKGYKSEKLENGKKSVLYHPEFSDDIDNITLKTIMVQGMYNAKVKNAFYKDIAELQKQSILTQKIGEFFAELSDGVRSVFGLYSMDELVYNQGLRANPMYVFGIMPSGWFSVAKIMFVICLGVALSLSGIAMVNMLLNKTLSTINVTRRLSLINGMKDLITAIFLLGGCVIFFSVIFRLNNRIVDIFYAVSPPQSALYSGAGNTGLIGSVFLGLFYLIIEVYFNFYYIFRGLMVTFLIAASPLFIISIAFGDAYKRIFYTWLRELISNVFIQSFHAIILALFLRLQGNSRPIEILVVSFALIPMTRFLQSLMIGTDGSLTEQLSGKLAGSSIAFTGGAIGGAIGGLAGGKLGGLGSALSRGSNKLAGSVGNSANISSGLGSSATGGTSVGYGQANSSGANPSDTINPSSAGDISTDKSSGTTINPNIANSGVNGSTTNPTSNLNSTKSGSSGTSSGGSGGLSAGLGTAVGVIAGMSKAGSNPMSANPKSNNSTLGSVKGSSVGGNSVGGDSISEPTSSSTSPTFRERLSSVKEHGGKVIGDIKDNRVVGGIGRVAGSVASGIGRATITAGTGMAALATYSALHENTSVTRMTGGVGKRLVGRNPQKVDYGSGVTYDPSKPESRFNQNIDRVVEDEYKSNPSAFNMSGEELRDLQNEQNAAAETAENRRNYEINQDRKNARKTRHRKGEDQAFIDENYLDNN</sequence>
<dbReference type="STRING" id="1465756.BIV18_09695"/>
<evidence type="ECO:0000313" key="3">
    <source>
        <dbReference type="EMBL" id="OLR61617.1"/>
    </source>
</evidence>
<accession>A0A1U7LX92</accession>
<name>A0A1U7LX92_9FIRM</name>
<feature type="transmembrane region" description="Helical" evidence="2">
    <location>
        <begin position="537"/>
        <end position="557"/>
    </location>
</feature>
<feature type="transmembrane region" description="Helical" evidence="2">
    <location>
        <begin position="368"/>
        <end position="387"/>
    </location>
</feature>
<feature type="compositionally biased region" description="Low complexity" evidence="1">
    <location>
        <begin position="643"/>
        <end position="663"/>
    </location>
</feature>
<gene>
    <name evidence="3" type="ORF">BIV18_09695</name>
</gene>
<dbReference type="EMBL" id="MJIH01000008">
    <property type="protein sequence ID" value="OLR61617.1"/>
    <property type="molecule type" value="Genomic_DNA"/>
</dbReference>
<feature type="region of interest" description="Disordered" evidence="1">
    <location>
        <begin position="689"/>
        <end position="742"/>
    </location>
</feature>
<feature type="transmembrane region" description="Helical" evidence="2">
    <location>
        <begin position="441"/>
        <end position="460"/>
    </location>
</feature>
<comment type="caution">
    <text evidence="3">The sequence shown here is derived from an EMBL/GenBank/DDBJ whole genome shotgun (WGS) entry which is preliminary data.</text>
</comment>
<feature type="compositionally biased region" description="Low complexity" evidence="1">
    <location>
        <begin position="718"/>
        <end position="733"/>
    </location>
</feature>
<evidence type="ECO:0000256" key="1">
    <source>
        <dbReference type="SAM" id="MobiDB-lite"/>
    </source>
</evidence>
<evidence type="ECO:0000256" key="2">
    <source>
        <dbReference type="SAM" id="Phobius"/>
    </source>
</evidence>